<evidence type="ECO:0000313" key="2">
    <source>
        <dbReference type="Proteomes" id="UP000050791"/>
    </source>
</evidence>
<dbReference type="CDD" id="cd11660">
    <property type="entry name" value="SANT_TRF"/>
    <property type="match status" value="1"/>
</dbReference>
<dbReference type="AlphaFoldDB" id="A0AA85AR35"/>
<protein>
    <recommendedName>
        <fullName evidence="1">Myb-like domain-containing protein</fullName>
    </recommendedName>
</protein>
<dbReference type="Proteomes" id="UP000050791">
    <property type="component" value="Unassembled WGS sequence"/>
</dbReference>
<dbReference type="WBParaSite" id="SMTH1_102690.1">
    <property type="protein sequence ID" value="SMTH1_102690.1"/>
    <property type="gene ID" value="SMTH1_102690"/>
</dbReference>
<reference evidence="3" key="1">
    <citation type="submission" date="2023-11" db="UniProtKB">
        <authorList>
            <consortium name="WormBaseParasite"/>
        </authorList>
    </citation>
    <scope>IDENTIFICATION</scope>
</reference>
<feature type="domain" description="Myb-like" evidence="1">
    <location>
        <begin position="374"/>
        <end position="424"/>
    </location>
</feature>
<evidence type="ECO:0000259" key="1">
    <source>
        <dbReference type="PROSITE" id="PS50090"/>
    </source>
</evidence>
<name>A0AA85AR35_9TREM</name>
<dbReference type="InterPro" id="IPR001005">
    <property type="entry name" value="SANT/Myb"/>
</dbReference>
<dbReference type="InterPro" id="IPR009057">
    <property type="entry name" value="Homeodomain-like_sf"/>
</dbReference>
<organism evidence="2 3">
    <name type="scientific">Schistosoma mattheei</name>
    <dbReference type="NCBI Taxonomy" id="31246"/>
    <lineage>
        <taxon>Eukaryota</taxon>
        <taxon>Metazoa</taxon>
        <taxon>Spiralia</taxon>
        <taxon>Lophotrochozoa</taxon>
        <taxon>Platyhelminthes</taxon>
        <taxon>Trematoda</taxon>
        <taxon>Digenea</taxon>
        <taxon>Strigeidida</taxon>
        <taxon>Schistosomatoidea</taxon>
        <taxon>Schistosomatidae</taxon>
        <taxon>Schistosoma</taxon>
    </lineage>
</organism>
<evidence type="ECO:0000313" key="3">
    <source>
        <dbReference type="WBParaSite" id="SMTH1_102690.1"/>
    </source>
</evidence>
<proteinExistence type="predicted"/>
<sequence>MDGVVMITPSYNFVKSIHRSLSETNNISYLKLLTDSLLVLDVGQEFSLTFADIHGLKVIFLDTFVEWTCQFASLLPASLSDNTGGIRMAGIVNDIVMETLAFTNNITNELKLGYSDVPKPLMDFSNHLKFLMKTSSRRAFGWIDYCCKLRSYCSRMLHCIKLTNTSLSSEEDLEEVFEPYSKIPCTTLSISALKTLTKREVMKDTVNIEDSLISLNIHMDSNLFSNIYRLAYDKSGIIQIIQRVQTDYQDLNKADNKNLPSLANIQQHLLKLSSVFITLDTLRRFSDEIPLEQLQTPVILADSKGLKHTPIISGNENADMDCERKGRKLVDKCCFEQFCGPSPSTSTCTPVPEEKKKVRKYIIRLPKEEWKSHKTPWTIEESIALWHGVMYAPGSKSWSQIWHQSFRHSNRSQVNLKDRWRVIDNSETIKNVIRQAYISWTSQFTNGKGSPVRYNSLPMPVIVRTCHQLNLCIF</sequence>
<dbReference type="Gene3D" id="1.10.10.60">
    <property type="entry name" value="Homeodomain-like"/>
    <property type="match status" value="1"/>
</dbReference>
<dbReference type="SUPFAM" id="SSF46689">
    <property type="entry name" value="Homeodomain-like"/>
    <property type="match status" value="1"/>
</dbReference>
<accession>A0AA85AR35</accession>
<dbReference type="PROSITE" id="PS50090">
    <property type="entry name" value="MYB_LIKE"/>
    <property type="match status" value="1"/>
</dbReference>